<dbReference type="PIRSF" id="PIRSF012508">
    <property type="entry name" value="YerC"/>
    <property type="match status" value="1"/>
</dbReference>
<gene>
    <name evidence="1" type="ORF">H4683_003752</name>
</gene>
<dbReference type="AlphaFoldDB" id="A0A927MP02"/>
<dbReference type="SUPFAM" id="SSF48295">
    <property type="entry name" value="TrpR-like"/>
    <property type="match status" value="1"/>
</dbReference>
<dbReference type="Pfam" id="PF01371">
    <property type="entry name" value="Trp_repressor"/>
    <property type="match status" value="1"/>
</dbReference>
<dbReference type="Proteomes" id="UP000658225">
    <property type="component" value="Unassembled WGS sequence"/>
</dbReference>
<evidence type="ECO:0000313" key="1">
    <source>
        <dbReference type="EMBL" id="MBE1556627.1"/>
    </source>
</evidence>
<dbReference type="NCBIfam" id="TIGR02531">
    <property type="entry name" value="yecD_yerC"/>
    <property type="match status" value="1"/>
</dbReference>
<dbReference type="InterPro" id="IPR013368">
    <property type="entry name" value="YecD_YerC"/>
</dbReference>
<evidence type="ECO:0000313" key="2">
    <source>
        <dbReference type="Proteomes" id="UP000658225"/>
    </source>
</evidence>
<dbReference type="InterPro" id="IPR000831">
    <property type="entry name" value="Trp_repress"/>
</dbReference>
<dbReference type="InterPro" id="IPR010921">
    <property type="entry name" value="Trp_repressor/repl_initiator"/>
</dbReference>
<dbReference type="PANTHER" id="PTHR40080:SF1">
    <property type="entry name" value="TRPR-LIKE PROTEIN YERC_YECD"/>
    <property type="match status" value="1"/>
</dbReference>
<sequence>MQIDKIRGHQTDQLFKAILELKDLDECYHFFDDLCTISEMQSLSQRLEVAQMLKLKKTYDTIQSETGASTATISRIRRCVDYGSGGYDKVLNRLYPETGEES</sequence>
<proteinExistence type="predicted"/>
<name>A0A927MP02_9BACL</name>
<comment type="caution">
    <text evidence="1">The sequence shown here is derived from an EMBL/GenBank/DDBJ whole genome shotgun (WGS) entry which is preliminary data.</text>
</comment>
<dbReference type="EMBL" id="JADBEL010000031">
    <property type="protein sequence ID" value="MBE1556627.1"/>
    <property type="molecule type" value="Genomic_DNA"/>
</dbReference>
<dbReference type="GO" id="GO:0003700">
    <property type="term" value="F:DNA-binding transcription factor activity"/>
    <property type="evidence" value="ECO:0007669"/>
    <property type="project" value="InterPro"/>
</dbReference>
<dbReference type="PANTHER" id="PTHR40080">
    <property type="entry name" value="LMO1763 PROTEIN"/>
    <property type="match status" value="1"/>
</dbReference>
<dbReference type="RefSeq" id="WP_192600256.1">
    <property type="nucleotide sequence ID" value="NZ_JADBEL010000031.1"/>
</dbReference>
<dbReference type="Gene3D" id="1.10.1270.10">
    <property type="entry name" value="TrpR-like"/>
    <property type="match status" value="1"/>
</dbReference>
<reference evidence="1" key="1">
    <citation type="submission" date="2020-10" db="EMBL/GenBank/DDBJ databases">
        <title>Genomic Encyclopedia of Type Strains, Phase IV (KMG-IV): sequencing the most valuable type-strain genomes for metagenomic binning, comparative biology and taxonomic classification.</title>
        <authorList>
            <person name="Goeker M."/>
        </authorList>
    </citation>
    <scope>NUCLEOTIDE SEQUENCE</scope>
    <source>
        <strain evidence="1">DSM 13886</strain>
    </source>
</reference>
<dbReference type="GO" id="GO:0043565">
    <property type="term" value="F:sequence-specific DNA binding"/>
    <property type="evidence" value="ECO:0007669"/>
    <property type="project" value="InterPro"/>
</dbReference>
<keyword evidence="2" id="KW-1185">Reference proteome</keyword>
<protein>
    <submittedName>
        <fullName evidence="1">TrpR-related protein YerC/YecD</fullName>
    </submittedName>
</protein>
<dbReference type="InterPro" id="IPR038116">
    <property type="entry name" value="TrpR-like_sf"/>
</dbReference>
<accession>A0A927MP02</accession>
<organism evidence="1 2">
    <name type="scientific">Sporosarcina limicola</name>
    <dbReference type="NCBI Taxonomy" id="34101"/>
    <lineage>
        <taxon>Bacteria</taxon>
        <taxon>Bacillati</taxon>
        <taxon>Bacillota</taxon>
        <taxon>Bacilli</taxon>
        <taxon>Bacillales</taxon>
        <taxon>Caryophanaceae</taxon>
        <taxon>Sporosarcina</taxon>
    </lineage>
</organism>